<proteinExistence type="predicted"/>
<dbReference type="Pfam" id="PF00702">
    <property type="entry name" value="Hydrolase"/>
    <property type="match status" value="1"/>
</dbReference>
<dbReference type="InterPro" id="IPR036412">
    <property type="entry name" value="HAD-like_sf"/>
</dbReference>
<dbReference type="EMBL" id="QOZG01000005">
    <property type="protein sequence ID" value="RCS23358.1"/>
    <property type="molecule type" value="Genomic_DNA"/>
</dbReference>
<dbReference type="Gene3D" id="3.40.50.1000">
    <property type="entry name" value="HAD superfamily/HAD-like"/>
    <property type="match status" value="1"/>
</dbReference>
<dbReference type="PANTHER" id="PTHR43611:SF3">
    <property type="entry name" value="FLAVIN MONONUCLEOTIDE HYDROLASE 1, CHLOROPLATIC"/>
    <property type="match status" value="1"/>
</dbReference>
<organism evidence="1 2">
    <name type="scientific">Phyllobacterium salinisoli</name>
    <dbReference type="NCBI Taxonomy" id="1899321"/>
    <lineage>
        <taxon>Bacteria</taxon>
        <taxon>Pseudomonadati</taxon>
        <taxon>Pseudomonadota</taxon>
        <taxon>Alphaproteobacteria</taxon>
        <taxon>Hyphomicrobiales</taxon>
        <taxon>Phyllobacteriaceae</taxon>
        <taxon>Phyllobacterium</taxon>
    </lineage>
</organism>
<comment type="caution">
    <text evidence="1">The sequence shown here is derived from an EMBL/GenBank/DDBJ whole genome shotgun (WGS) entry which is preliminary data.</text>
</comment>
<dbReference type="SUPFAM" id="SSF56784">
    <property type="entry name" value="HAD-like"/>
    <property type="match status" value="1"/>
</dbReference>
<name>A0A368K1T8_9HYPH</name>
<dbReference type="CDD" id="cd02603">
    <property type="entry name" value="HAD_sEH-N_like"/>
    <property type="match status" value="1"/>
</dbReference>
<dbReference type="InterPro" id="IPR023214">
    <property type="entry name" value="HAD_sf"/>
</dbReference>
<dbReference type="AlphaFoldDB" id="A0A368K1T8"/>
<dbReference type="Proteomes" id="UP000253420">
    <property type="component" value="Unassembled WGS sequence"/>
</dbReference>
<dbReference type="OrthoDB" id="9807742at2"/>
<dbReference type="RefSeq" id="WP_114440973.1">
    <property type="nucleotide sequence ID" value="NZ_QOZG01000005.1"/>
</dbReference>
<dbReference type="NCBIfam" id="TIGR01509">
    <property type="entry name" value="HAD-SF-IA-v3"/>
    <property type="match status" value="1"/>
</dbReference>
<accession>A0A368K1T8</accession>
<evidence type="ECO:0000313" key="2">
    <source>
        <dbReference type="Proteomes" id="UP000253420"/>
    </source>
</evidence>
<sequence>MSQPAKHPVKHIVFDIGKVLIHYDPHLGYQDLIPDENERRWFFENVCTHEWNVEQDRGRTWPEAEALLIESHPDRAEHIRAFRKSWHKMVPYAYDGTVEILRRLIGDGHDVTMLTNFASDTLREAQVRYPFLRDSRGVTVSGDIGLLKPDKAIYEYHVRAFDLEPSATLFIDDTLANVEGAVAAGWQAVQFIDPEQLKTDLRQAGIEIS</sequence>
<dbReference type="Gene3D" id="1.10.150.240">
    <property type="entry name" value="Putative phosphatase, domain 2"/>
    <property type="match status" value="1"/>
</dbReference>
<dbReference type="PANTHER" id="PTHR43611">
    <property type="entry name" value="ALPHA-D-GLUCOSE 1-PHOSPHATE PHOSPHATASE"/>
    <property type="match status" value="1"/>
</dbReference>
<dbReference type="SFLD" id="SFLDS00003">
    <property type="entry name" value="Haloacid_Dehalogenase"/>
    <property type="match status" value="1"/>
</dbReference>
<dbReference type="InterPro" id="IPR023198">
    <property type="entry name" value="PGP-like_dom2"/>
</dbReference>
<dbReference type="SFLD" id="SFLDG01129">
    <property type="entry name" value="C1.5:_HAD__Beta-PGM__Phosphata"/>
    <property type="match status" value="1"/>
</dbReference>
<reference evidence="1 2" key="1">
    <citation type="submission" date="2018-07" db="EMBL/GenBank/DDBJ databases">
        <title>The draft genome of Phyllobacterium salinisoli.</title>
        <authorList>
            <person name="Liu L."/>
            <person name="Li L."/>
            <person name="Zhang X."/>
            <person name="Liang L."/>
        </authorList>
    </citation>
    <scope>NUCLEOTIDE SEQUENCE [LARGE SCALE GENOMIC DNA]</scope>
    <source>
        <strain evidence="1 2">LLAN61</strain>
    </source>
</reference>
<gene>
    <name evidence="1" type="ORF">DUT91_13820</name>
</gene>
<keyword evidence="2" id="KW-1185">Reference proteome</keyword>
<evidence type="ECO:0000313" key="1">
    <source>
        <dbReference type="EMBL" id="RCS23358.1"/>
    </source>
</evidence>
<dbReference type="InterPro" id="IPR006439">
    <property type="entry name" value="HAD-SF_hydro_IA"/>
</dbReference>
<protein>
    <submittedName>
        <fullName evidence="1">HAD family phosphatase</fullName>
    </submittedName>
</protein>